<evidence type="ECO:0000256" key="1">
    <source>
        <dbReference type="ARBA" id="ARBA00004651"/>
    </source>
</evidence>
<keyword evidence="7 8" id="KW-0472">Membrane</keyword>
<evidence type="ECO:0000313" key="9">
    <source>
        <dbReference type="EMBL" id="OGD01319.1"/>
    </source>
</evidence>
<dbReference type="EMBL" id="MEXL01000046">
    <property type="protein sequence ID" value="OGD01319.1"/>
    <property type="molecule type" value="Genomic_DNA"/>
</dbReference>
<feature type="transmembrane region" description="Helical" evidence="8">
    <location>
        <begin position="131"/>
        <end position="159"/>
    </location>
</feature>
<feature type="transmembrane region" description="Helical" evidence="8">
    <location>
        <begin position="214"/>
        <end position="241"/>
    </location>
</feature>
<evidence type="ECO:0000256" key="8">
    <source>
        <dbReference type="SAM" id="Phobius"/>
    </source>
</evidence>
<evidence type="ECO:0000256" key="6">
    <source>
        <dbReference type="ARBA" id="ARBA00022989"/>
    </source>
</evidence>
<keyword evidence="6 8" id="KW-1133">Transmembrane helix</keyword>
<evidence type="ECO:0000256" key="5">
    <source>
        <dbReference type="ARBA" id="ARBA00022692"/>
    </source>
</evidence>
<evidence type="ECO:0000256" key="2">
    <source>
        <dbReference type="ARBA" id="ARBA00022475"/>
    </source>
</evidence>
<feature type="transmembrane region" description="Helical" evidence="8">
    <location>
        <begin position="24"/>
        <end position="45"/>
    </location>
</feature>
<organism evidence="9 10">
    <name type="scientific">Candidatus Amesbacteria bacterium RIFCSPHIGHO2_12_FULL_48_14</name>
    <dbReference type="NCBI Taxonomy" id="1797257"/>
    <lineage>
        <taxon>Bacteria</taxon>
        <taxon>Candidatus Amesiibacteriota</taxon>
    </lineage>
</organism>
<evidence type="ECO:0008006" key="11">
    <source>
        <dbReference type="Google" id="ProtNLM"/>
    </source>
</evidence>
<keyword evidence="5 8" id="KW-0812">Transmembrane</keyword>
<dbReference type="GO" id="GO:0016763">
    <property type="term" value="F:pentosyltransferase activity"/>
    <property type="evidence" value="ECO:0007669"/>
    <property type="project" value="TreeGrafter"/>
</dbReference>
<feature type="transmembrane region" description="Helical" evidence="8">
    <location>
        <begin position="308"/>
        <end position="325"/>
    </location>
</feature>
<dbReference type="GO" id="GO:0005886">
    <property type="term" value="C:plasma membrane"/>
    <property type="evidence" value="ECO:0007669"/>
    <property type="project" value="UniProtKB-SubCell"/>
</dbReference>
<feature type="transmembrane region" description="Helical" evidence="8">
    <location>
        <begin position="385"/>
        <end position="403"/>
    </location>
</feature>
<dbReference type="PANTHER" id="PTHR33908">
    <property type="entry name" value="MANNOSYLTRANSFERASE YKCB-RELATED"/>
    <property type="match status" value="1"/>
</dbReference>
<evidence type="ECO:0000256" key="4">
    <source>
        <dbReference type="ARBA" id="ARBA00022679"/>
    </source>
</evidence>
<evidence type="ECO:0000256" key="3">
    <source>
        <dbReference type="ARBA" id="ARBA00022676"/>
    </source>
</evidence>
<feature type="transmembrane region" description="Helical" evidence="8">
    <location>
        <begin position="66"/>
        <end position="87"/>
    </location>
</feature>
<evidence type="ECO:0000313" key="10">
    <source>
        <dbReference type="Proteomes" id="UP000178993"/>
    </source>
</evidence>
<feature type="transmembrane region" description="Helical" evidence="8">
    <location>
        <begin position="362"/>
        <end position="378"/>
    </location>
</feature>
<dbReference type="InterPro" id="IPR050297">
    <property type="entry name" value="LipidA_mod_glycosyltrf_83"/>
</dbReference>
<dbReference type="PANTHER" id="PTHR33908:SF11">
    <property type="entry name" value="MEMBRANE PROTEIN"/>
    <property type="match status" value="1"/>
</dbReference>
<feature type="transmembrane region" description="Helical" evidence="8">
    <location>
        <begin position="332"/>
        <end position="350"/>
    </location>
</feature>
<dbReference type="Proteomes" id="UP000178993">
    <property type="component" value="Unassembled WGS sequence"/>
</dbReference>
<proteinExistence type="predicted"/>
<accession>A0A1F4Z4R6</accession>
<comment type="caution">
    <text evidence="9">The sequence shown here is derived from an EMBL/GenBank/DDBJ whole genome shotgun (WGS) entry which is preliminary data.</text>
</comment>
<reference evidence="9 10" key="1">
    <citation type="journal article" date="2016" name="Nat. Commun.">
        <title>Thousands of microbial genomes shed light on interconnected biogeochemical processes in an aquifer system.</title>
        <authorList>
            <person name="Anantharaman K."/>
            <person name="Brown C.T."/>
            <person name="Hug L.A."/>
            <person name="Sharon I."/>
            <person name="Castelle C.J."/>
            <person name="Probst A.J."/>
            <person name="Thomas B.C."/>
            <person name="Singh A."/>
            <person name="Wilkins M.J."/>
            <person name="Karaoz U."/>
            <person name="Brodie E.L."/>
            <person name="Williams K.H."/>
            <person name="Hubbard S.S."/>
            <person name="Banfield J.F."/>
        </authorList>
    </citation>
    <scope>NUCLEOTIDE SEQUENCE [LARGE SCALE GENOMIC DNA]</scope>
</reference>
<dbReference type="AlphaFoldDB" id="A0A1F4Z4R6"/>
<keyword evidence="4" id="KW-0808">Transferase</keyword>
<feature type="transmembrane region" description="Helical" evidence="8">
    <location>
        <begin position="171"/>
        <end position="194"/>
    </location>
</feature>
<feature type="transmembrane region" description="Helical" evidence="8">
    <location>
        <begin position="253"/>
        <end position="272"/>
    </location>
</feature>
<sequence>MFILALLIGLYSYSIFFLGLAHQLFKPQLSVISILLLLFTVYISLSYRPVLLIKLFVNKLYRLNKIGTVFLFFLIAQLLINLIGSLGPELSFDALWYHLTLPKMWLSQGHLSFYPGSVFKYSAMPMLTEMLYLPALALGSEVLAKFIHYLFGILTLIVTFKLSRKYLSIHYSLLTITILSSNLVFSWLQITANIDLARTFFETLALYLFLDKKIYKSAVSLGLAASTKLLALGSLPIYWILAWRQKISFKYPIYYSLLTITILSPWLLRSYLVTGNPVYPFLSPLYTDTRISLNPTDLWTVFTRSADPVNPVYIISAPFILFFLIRQNRSRGVANLGIYTGLALFVWFITPRTGGGRFILPYLPALSVLTAITIYRLQDKYIQKILIFISLSLSLTSICYRLAANAKYIPVITRRQTKSDFLSLNLNYASGDYYDTENFLAANVPPGSLIYVAGINNLFYLNYPFLHHSVSVVPPPTSYLLLRPSQTAFSPPPGWVLVHTSPLSQTRVYAPSQP</sequence>
<keyword evidence="3" id="KW-0328">Glycosyltransferase</keyword>
<gene>
    <name evidence="9" type="ORF">A3E17_03010</name>
</gene>
<comment type="subcellular location">
    <subcellularLocation>
        <location evidence="1">Cell membrane</location>
        <topology evidence="1">Multi-pass membrane protein</topology>
    </subcellularLocation>
</comment>
<evidence type="ECO:0000256" key="7">
    <source>
        <dbReference type="ARBA" id="ARBA00023136"/>
    </source>
</evidence>
<keyword evidence="2" id="KW-1003">Cell membrane</keyword>
<name>A0A1F4Z4R6_9BACT</name>
<dbReference type="GO" id="GO:0009103">
    <property type="term" value="P:lipopolysaccharide biosynthetic process"/>
    <property type="evidence" value="ECO:0007669"/>
    <property type="project" value="UniProtKB-ARBA"/>
</dbReference>
<protein>
    <recommendedName>
        <fullName evidence="11">Glycosyltransferase RgtA/B/C/D-like domain-containing protein</fullName>
    </recommendedName>
</protein>